<evidence type="ECO:0000259" key="4">
    <source>
        <dbReference type="PROSITE" id="PS51857"/>
    </source>
</evidence>
<dbReference type="PANTHER" id="PTHR11544">
    <property type="entry name" value="COLD SHOCK DOMAIN CONTAINING PROTEINS"/>
    <property type="match status" value="1"/>
</dbReference>
<dbReference type="STRING" id="1209072.GCA_000766945_02370"/>
<dbReference type="PROSITE" id="PS51857">
    <property type="entry name" value="CSD_2"/>
    <property type="match status" value="1"/>
</dbReference>
<evidence type="ECO:0000256" key="3">
    <source>
        <dbReference type="RuleBase" id="RU000408"/>
    </source>
</evidence>
<dbReference type="PROSITE" id="PS00352">
    <property type="entry name" value="CSD_1"/>
    <property type="match status" value="1"/>
</dbReference>
<keyword evidence="6" id="KW-1185">Reference proteome</keyword>
<dbReference type="GO" id="GO:0005829">
    <property type="term" value="C:cytosol"/>
    <property type="evidence" value="ECO:0007669"/>
    <property type="project" value="UniProtKB-ARBA"/>
</dbReference>
<dbReference type="EMBL" id="NHNI01000001">
    <property type="protein sequence ID" value="OZY87177.1"/>
    <property type="molecule type" value="Genomic_DNA"/>
</dbReference>
<dbReference type="InterPro" id="IPR012340">
    <property type="entry name" value="NA-bd_OB-fold"/>
</dbReference>
<dbReference type="CDD" id="cd04458">
    <property type="entry name" value="CSP_CDS"/>
    <property type="match status" value="1"/>
</dbReference>
<dbReference type="InterPro" id="IPR019844">
    <property type="entry name" value="CSD_CS"/>
</dbReference>
<dbReference type="PRINTS" id="PR00050">
    <property type="entry name" value="COLDSHOCK"/>
</dbReference>
<sequence length="75" mass="8333">MQDEETMSDLVSGVVKWFNDDKGYGFIEREGGADVFVHFRAINGNGRKTLKEGQKVTFEVTQGQKGPQAENVTPL</sequence>
<dbReference type="FunFam" id="2.40.50.140:FF:000006">
    <property type="entry name" value="Cold shock protein CspC"/>
    <property type="match status" value="1"/>
</dbReference>
<dbReference type="PIRSF" id="PIRSF002599">
    <property type="entry name" value="Cold_shock_A"/>
    <property type="match status" value="1"/>
</dbReference>
<dbReference type="InterPro" id="IPR050181">
    <property type="entry name" value="Cold_shock_domain"/>
</dbReference>
<evidence type="ECO:0000313" key="6">
    <source>
        <dbReference type="Proteomes" id="UP000216101"/>
    </source>
</evidence>
<dbReference type="Pfam" id="PF00313">
    <property type="entry name" value="CSD"/>
    <property type="match status" value="1"/>
</dbReference>
<comment type="caution">
    <text evidence="5">The sequence shown here is derived from an EMBL/GenBank/DDBJ whole genome shotgun (WGS) entry which is preliminary data.</text>
</comment>
<dbReference type="SMART" id="SM00357">
    <property type="entry name" value="CSP"/>
    <property type="match status" value="1"/>
</dbReference>
<dbReference type="GO" id="GO:0003676">
    <property type="term" value="F:nucleic acid binding"/>
    <property type="evidence" value="ECO:0007669"/>
    <property type="project" value="InterPro"/>
</dbReference>
<dbReference type="Gene3D" id="2.40.50.140">
    <property type="entry name" value="Nucleic acid-binding proteins"/>
    <property type="match status" value="1"/>
</dbReference>
<dbReference type="Gene3D" id="6.20.370.130">
    <property type="match status" value="1"/>
</dbReference>
<dbReference type="SUPFAM" id="SSF50249">
    <property type="entry name" value="Nucleic acid-binding proteins"/>
    <property type="match status" value="1"/>
</dbReference>
<dbReference type="InterPro" id="IPR011129">
    <property type="entry name" value="CSD"/>
</dbReference>
<name>A0A266QBD1_9GAMM</name>
<feature type="domain" description="CSD" evidence="4">
    <location>
        <begin position="10"/>
        <end position="74"/>
    </location>
</feature>
<proteinExistence type="predicted"/>
<dbReference type="Proteomes" id="UP000216101">
    <property type="component" value="Unassembled WGS sequence"/>
</dbReference>
<organism evidence="5 6">
    <name type="scientific">Cellvibrio mixtus</name>
    <dbReference type="NCBI Taxonomy" id="39650"/>
    <lineage>
        <taxon>Bacteria</taxon>
        <taxon>Pseudomonadati</taxon>
        <taxon>Pseudomonadota</taxon>
        <taxon>Gammaproteobacteria</taxon>
        <taxon>Cellvibrionales</taxon>
        <taxon>Cellvibrionaceae</taxon>
        <taxon>Cellvibrio</taxon>
    </lineage>
</organism>
<dbReference type="InterPro" id="IPR002059">
    <property type="entry name" value="CSP_DNA-bd"/>
</dbReference>
<dbReference type="AlphaFoldDB" id="A0A266QBD1"/>
<comment type="subcellular location">
    <subcellularLocation>
        <location evidence="1 3">Cytoplasm</location>
    </subcellularLocation>
</comment>
<gene>
    <name evidence="5" type="ORF">CBP51_09375</name>
</gene>
<dbReference type="InterPro" id="IPR012156">
    <property type="entry name" value="Cold_shock_CspA"/>
</dbReference>
<protein>
    <submittedName>
        <fullName evidence="5">Cold-shock protein</fullName>
    </submittedName>
</protein>
<keyword evidence="2" id="KW-0963">Cytoplasm</keyword>
<accession>A0A266QBD1</accession>
<dbReference type="eggNOG" id="COG1278">
    <property type="taxonomic scope" value="Bacteria"/>
</dbReference>
<evidence type="ECO:0000313" key="5">
    <source>
        <dbReference type="EMBL" id="OZY87177.1"/>
    </source>
</evidence>
<reference evidence="6" key="1">
    <citation type="submission" date="2017-05" db="EMBL/GenBank/DDBJ databases">
        <authorList>
            <person name="Barney B.M."/>
        </authorList>
    </citation>
    <scope>NUCLEOTIDE SEQUENCE [LARGE SCALE GENOMIC DNA]</scope>
    <source>
        <strain evidence="6">PSBB022</strain>
    </source>
</reference>
<evidence type="ECO:0000256" key="1">
    <source>
        <dbReference type="ARBA" id="ARBA00004496"/>
    </source>
</evidence>
<evidence type="ECO:0000256" key="2">
    <source>
        <dbReference type="ARBA" id="ARBA00022490"/>
    </source>
</evidence>